<evidence type="ECO:0000313" key="1">
    <source>
        <dbReference type="EMBL" id="KAA5396727.1"/>
    </source>
</evidence>
<comment type="caution">
    <text evidence="1">The sequence shown here is derived from an EMBL/GenBank/DDBJ whole genome shotgun (WGS) entry which is preliminary data.</text>
</comment>
<evidence type="ECO:0000313" key="3">
    <source>
        <dbReference type="Proteomes" id="UP000441162"/>
    </source>
</evidence>
<accession>A0A4Q5HRB9</accession>
<dbReference type="AlphaFoldDB" id="A0A4Q5HRB9"/>
<dbReference type="RefSeq" id="WP_032948143.1">
    <property type="nucleotide sequence ID" value="NZ_RCXK01000012.1"/>
</dbReference>
<protein>
    <submittedName>
        <fullName evidence="1">Uncharacterized protein</fullName>
    </submittedName>
</protein>
<sequence>MDKEKYSFLRPAGIETFAFIFSEGGLQWLHGTTTDDDGREISNFALFADLLARMALADGTAKGFHRPLTLSVGQAQYSEEQLSTQWCMGRKRIRRLLDELARLELIDTCRSRVASVMTFPCLLQWMAKDGSVVSNPFIHKQRERIEPL</sequence>
<dbReference type="EMBL" id="VVZA01000011">
    <property type="protein sequence ID" value="KAA5404088.1"/>
    <property type="molecule type" value="Genomic_DNA"/>
</dbReference>
<dbReference type="Proteomes" id="UP000481616">
    <property type="component" value="Unassembled WGS sequence"/>
</dbReference>
<dbReference type="Proteomes" id="UP000441162">
    <property type="component" value="Unassembled WGS sequence"/>
</dbReference>
<proteinExistence type="predicted"/>
<reference evidence="3 4" key="1">
    <citation type="journal article" date="2019" name="Nat. Med.">
        <title>A library of human gut bacterial isolates paired with longitudinal multiomics data enables mechanistic microbiome research.</title>
        <authorList>
            <person name="Poyet M."/>
            <person name="Groussin M."/>
            <person name="Gibbons S.M."/>
            <person name="Avila-Pacheco J."/>
            <person name="Jiang X."/>
            <person name="Kearney S.M."/>
            <person name="Perrotta A.R."/>
            <person name="Berdy B."/>
            <person name="Zhao S."/>
            <person name="Lieberman T.D."/>
            <person name="Swanson P.K."/>
            <person name="Smith M."/>
            <person name="Roesemann S."/>
            <person name="Alexander J.E."/>
            <person name="Rich S.A."/>
            <person name="Livny J."/>
            <person name="Vlamakis H."/>
            <person name="Clish C."/>
            <person name="Bullock K."/>
            <person name="Deik A."/>
            <person name="Scott J."/>
            <person name="Pierce K.A."/>
            <person name="Xavier R.J."/>
            <person name="Alm E.J."/>
        </authorList>
    </citation>
    <scope>NUCLEOTIDE SEQUENCE [LARGE SCALE GENOMIC DNA]</scope>
    <source>
        <strain evidence="1 4">BIOML-A1</strain>
        <strain evidence="2 3">BIOML-A4</strain>
    </source>
</reference>
<evidence type="ECO:0000313" key="2">
    <source>
        <dbReference type="EMBL" id="KAA5404088.1"/>
    </source>
</evidence>
<name>A0A4Q5HRB9_9BACT</name>
<evidence type="ECO:0000313" key="4">
    <source>
        <dbReference type="Proteomes" id="UP000481616"/>
    </source>
</evidence>
<dbReference type="EMBL" id="VVYY01000012">
    <property type="protein sequence ID" value="KAA5396727.1"/>
    <property type="molecule type" value="Genomic_DNA"/>
</dbReference>
<organism evidence="1 4">
    <name type="scientific">Phocaeicola dorei</name>
    <dbReference type="NCBI Taxonomy" id="357276"/>
    <lineage>
        <taxon>Bacteria</taxon>
        <taxon>Pseudomonadati</taxon>
        <taxon>Bacteroidota</taxon>
        <taxon>Bacteroidia</taxon>
        <taxon>Bacteroidales</taxon>
        <taxon>Bacteroidaceae</taxon>
        <taxon>Phocaeicola</taxon>
    </lineage>
</organism>
<gene>
    <name evidence="2" type="ORF">F2Y51_13610</name>
    <name evidence="1" type="ORF">F2Y58_14545</name>
</gene>